<dbReference type="EC" id="3.4.22.15" evidence="3"/>
<dbReference type="RefSeq" id="XP_004037555.1">
    <property type="nucleotide sequence ID" value="XM_004037507.1"/>
</dbReference>
<keyword evidence="3" id="KW-0645">Protease</keyword>
<sequence length="126" mass="14885">MQVYMQENRKQKLFLFVQFFYFLLQVLSTQQLVECIHNTLNYGGGEGCQVAIAELVFNYVQLYDLTSESKYLYTSYQEQQSSCSQNSNATNPEVTLDSYIKLPQNSFEHTFQMQYIINFCIFFQKL</sequence>
<dbReference type="Gene3D" id="3.90.70.10">
    <property type="entry name" value="Cysteine proteinases"/>
    <property type="match status" value="1"/>
</dbReference>
<feature type="domain" description="Peptidase C1A papain C-terminal" evidence="2">
    <location>
        <begin position="26"/>
        <end position="108"/>
    </location>
</feature>
<proteinExistence type="predicted"/>
<evidence type="ECO:0000259" key="2">
    <source>
        <dbReference type="Pfam" id="PF00112"/>
    </source>
</evidence>
<keyword evidence="4" id="KW-1185">Reference proteome</keyword>
<dbReference type="InterPro" id="IPR038765">
    <property type="entry name" value="Papain-like_cys_pep_sf"/>
</dbReference>
<feature type="chain" id="PRO_5018566070" evidence="1">
    <location>
        <begin position="36"/>
        <end position="126"/>
    </location>
</feature>
<evidence type="ECO:0000313" key="3">
    <source>
        <dbReference type="EMBL" id="EGR33569.1"/>
    </source>
</evidence>
<dbReference type="SUPFAM" id="SSF54001">
    <property type="entry name" value="Cysteine proteinases"/>
    <property type="match status" value="1"/>
</dbReference>
<gene>
    <name evidence="3" type="ORF">IMG5_049450</name>
</gene>
<dbReference type="InterPro" id="IPR000668">
    <property type="entry name" value="Peptidase_C1A_C"/>
</dbReference>
<dbReference type="Pfam" id="PF00112">
    <property type="entry name" value="Peptidase_C1"/>
    <property type="match status" value="1"/>
</dbReference>
<dbReference type="GO" id="GO:0004197">
    <property type="term" value="F:cysteine-type endopeptidase activity"/>
    <property type="evidence" value="ECO:0007669"/>
    <property type="project" value="UniProtKB-EC"/>
</dbReference>
<name>G0QMK3_ICHMU</name>
<keyword evidence="1" id="KW-0732">Signal</keyword>
<dbReference type="AlphaFoldDB" id="G0QMK3"/>
<dbReference type="GO" id="GO:0006508">
    <property type="term" value="P:proteolysis"/>
    <property type="evidence" value="ECO:0007669"/>
    <property type="project" value="UniProtKB-KW"/>
</dbReference>
<protein>
    <submittedName>
        <fullName evidence="3">Papain family cysteine protease, putative</fullName>
        <ecNumber evidence="3">3.4.22.15</ecNumber>
    </submittedName>
</protein>
<organism evidence="3 4">
    <name type="scientific">Ichthyophthirius multifiliis</name>
    <name type="common">White spot disease agent</name>
    <name type="synonym">Ich</name>
    <dbReference type="NCBI Taxonomy" id="5932"/>
    <lineage>
        <taxon>Eukaryota</taxon>
        <taxon>Sar</taxon>
        <taxon>Alveolata</taxon>
        <taxon>Ciliophora</taxon>
        <taxon>Intramacronucleata</taxon>
        <taxon>Oligohymenophorea</taxon>
        <taxon>Hymenostomatida</taxon>
        <taxon>Ophryoglenina</taxon>
        <taxon>Ichthyophthirius</taxon>
    </lineage>
</organism>
<dbReference type="EMBL" id="GL983424">
    <property type="protein sequence ID" value="EGR33569.1"/>
    <property type="molecule type" value="Genomic_DNA"/>
</dbReference>
<accession>G0QMK3</accession>
<feature type="signal peptide" evidence="1">
    <location>
        <begin position="1"/>
        <end position="35"/>
    </location>
</feature>
<dbReference type="Proteomes" id="UP000008983">
    <property type="component" value="Unassembled WGS sequence"/>
</dbReference>
<reference evidence="3 4" key="1">
    <citation type="submission" date="2011-07" db="EMBL/GenBank/DDBJ databases">
        <authorList>
            <person name="Coyne R."/>
            <person name="Brami D."/>
            <person name="Johnson J."/>
            <person name="Hostetler J."/>
            <person name="Hannick L."/>
            <person name="Clark T."/>
            <person name="Cassidy-Hanley D."/>
            <person name="Inman J."/>
        </authorList>
    </citation>
    <scope>NUCLEOTIDE SEQUENCE [LARGE SCALE GENOMIC DNA]</scope>
    <source>
        <strain evidence="3 4">G5</strain>
    </source>
</reference>
<evidence type="ECO:0000313" key="4">
    <source>
        <dbReference type="Proteomes" id="UP000008983"/>
    </source>
</evidence>
<dbReference type="InParanoid" id="G0QMK3"/>
<keyword evidence="3" id="KW-0378">Hydrolase</keyword>
<evidence type="ECO:0000256" key="1">
    <source>
        <dbReference type="SAM" id="SignalP"/>
    </source>
</evidence>
<dbReference type="GeneID" id="14909742"/>